<gene>
    <name evidence="2" type="ORF">PoB_001025700</name>
</gene>
<proteinExistence type="predicted"/>
<accession>A0AAV3YNP1</accession>
<evidence type="ECO:0000256" key="1">
    <source>
        <dbReference type="SAM" id="MobiDB-lite"/>
    </source>
</evidence>
<organism evidence="2 3">
    <name type="scientific">Plakobranchus ocellatus</name>
    <dbReference type="NCBI Taxonomy" id="259542"/>
    <lineage>
        <taxon>Eukaryota</taxon>
        <taxon>Metazoa</taxon>
        <taxon>Spiralia</taxon>
        <taxon>Lophotrochozoa</taxon>
        <taxon>Mollusca</taxon>
        <taxon>Gastropoda</taxon>
        <taxon>Heterobranchia</taxon>
        <taxon>Euthyneura</taxon>
        <taxon>Panpulmonata</taxon>
        <taxon>Sacoglossa</taxon>
        <taxon>Placobranchoidea</taxon>
        <taxon>Plakobranchidae</taxon>
        <taxon>Plakobranchus</taxon>
    </lineage>
</organism>
<comment type="caution">
    <text evidence="2">The sequence shown here is derived from an EMBL/GenBank/DDBJ whole genome shotgun (WGS) entry which is preliminary data.</text>
</comment>
<evidence type="ECO:0000313" key="2">
    <source>
        <dbReference type="EMBL" id="GFN83751.1"/>
    </source>
</evidence>
<dbReference type="Proteomes" id="UP000735302">
    <property type="component" value="Unassembled WGS sequence"/>
</dbReference>
<protein>
    <submittedName>
        <fullName evidence="2">Uncharacterized protein</fullName>
    </submittedName>
</protein>
<dbReference type="AlphaFoldDB" id="A0AAV3YNP1"/>
<evidence type="ECO:0000313" key="3">
    <source>
        <dbReference type="Proteomes" id="UP000735302"/>
    </source>
</evidence>
<dbReference type="EMBL" id="BLXT01001211">
    <property type="protein sequence ID" value="GFN83751.1"/>
    <property type="molecule type" value="Genomic_DNA"/>
</dbReference>
<name>A0AAV3YNP1_9GAST</name>
<sequence length="81" mass="9089">MFTSTWSGIEPQPCRSQASLRAAMSLIRPTQRALKPGRRWRGLNPRQKDPRRSQGGLANHSATDAPMLFGFGIEKDHKTKT</sequence>
<feature type="region of interest" description="Disordered" evidence="1">
    <location>
        <begin position="30"/>
        <end position="81"/>
    </location>
</feature>
<keyword evidence="3" id="KW-1185">Reference proteome</keyword>
<reference evidence="2 3" key="1">
    <citation type="journal article" date="2021" name="Elife">
        <title>Chloroplast acquisition without the gene transfer in kleptoplastic sea slugs, Plakobranchus ocellatus.</title>
        <authorList>
            <person name="Maeda T."/>
            <person name="Takahashi S."/>
            <person name="Yoshida T."/>
            <person name="Shimamura S."/>
            <person name="Takaki Y."/>
            <person name="Nagai Y."/>
            <person name="Toyoda A."/>
            <person name="Suzuki Y."/>
            <person name="Arimoto A."/>
            <person name="Ishii H."/>
            <person name="Satoh N."/>
            <person name="Nishiyama T."/>
            <person name="Hasebe M."/>
            <person name="Maruyama T."/>
            <person name="Minagawa J."/>
            <person name="Obokata J."/>
            <person name="Shigenobu S."/>
        </authorList>
    </citation>
    <scope>NUCLEOTIDE SEQUENCE [LARGE SCALE GENOMIC DNA]</scope>
</reference>